<dbReference type="InterPro" id="IPR002035">
    <property type="entry name" value="VWF_A"/>
</dbReference>
<keyword evidence="1" id="KW-1133">Transmembrane helix</keyword>
<comment type="caution">
    <text evidence="3">The sequence shown here is derived from an EMBL/GenBank/DDBJ whole genome shotgun (WGS) entry which is preliminary data.</text>
</comment>
<dbReference type="PANTHER" id="PTHR22550">
    <property type="entry name" value="SPORE GERMINATION PROTEIN"/>
    <property type="match status" value="1"/>
</dbReference>
<dbReference type="InterPro" id="IPR036465">
    <property type="entry name" value="vWFA_dom_sf"/>
</dbReference>
<keyword evidence="1" id="KW-0472">Membrane</keyword>
<evidence type="ECO:0000259" key="2">
    <source>
        <dbReference type="Pfam" id="PF13519"/>
    </source>
</evidence>
<dbReference type="Proteomes" id="UP000704176">
    <property type="component" value="Unassembled WGS sequence"/>
</dbReference>
<reference evidence="3 4" key="1">
    <citation type="submission" date="2021-09" db="EMBL/GenBank/DDBJ databases">
        <title>The complete genome sequence of a new microorganism.</title>
        <authorList>
            <person name="Zi Z."/>
        </authorList>
    </citation>
    <scope>NUCLEOTIDE SEQUENCE [LARGE SCALE GENOMIC DNA]</scope>
    <source>
        <strain evidence="3 4">WGZ8</strain>
    </source>
</reference>
<feature type="domain" description="VWFA" evidence="2">
    <location>
        <begin position="105"/>
        <end position="202"/>
    </location>
</feature>
<dbReference type="EMBL" id="JAIRBM010000001">
    <property type="protein sequence ID" value="MBZ6074716.1"/>
    <property type="molecule type" value="Genomic_DNA"/>
</dbReference>
<protein>
    <submittedName>
        <fullName evidence="3">VWA domain-containing protein</fullName>
    </submittedName>
</protein>
<keyword evidence="4" id="KW-1185">Reference proteome</keyword>
<dbReference type="PANTHER" id="PTHR22550:SF14">
    <property type="entry name" value="VWFA DOMAIN-CONTAINING PROTEIN"/>
    <property type="match status" value="1"/>
</dbReference>
<dbReference type="Pfam" id="PF13519">
    <property type="entry name" value="VWA_2"/>
    <property type="match status" value="1"/>
</dbReference>
<proteinExistence type="predicted"/>
<keyword evidence="1" id="KW-0812">Transmembrane</keyword>
<evidence type="ECO:0000256" key="1">
    <source>
        <dbReference type="SAM" id="Phobius"/>
    </source>
</evidence>
<evidence type="ECO:0000313" key="3">
    <source>
        <dbReference type="EMBL" id="MBZ6074716.1"/>
    </source>
</evidence>
<dbReference type="InterPro" id="IPR050768">
    <property type="entry name" value="UPF0353/GerABKA_families"/>
</dbReference>
<name>A0ABS7VHT0_9HYPH</name>
<gene>
    <name evidence="3" type="ORF">K9B37_00175</name>
</gene>
<dbReference type="SUPFAM" id="SSF53300">
    <property type="entry name" value="vWA-like"/>
    <property type="match status" value="1"/>
</dbReference>
<feature type="transmembrane region" description="Helical" evidence="1">
    <location>
        <begin position="66"/>
        <end position="83"/>
    </location>
</feature>
<evidence type="ECO:0000313" key="4">
    <source>
        <dbReference type="Proteomes" id="UP000704176"/>
    </source>
</evidence>
<organism evidence="3 4">
    <name type="scientific">Microvirga puerhi</name>
    <dbReference type="NCBI Taxonomy" id="2876078"/>
    <lineage>
        <taxon>Bacteria</taxon>
        <taxon>Pseudomonadati</taxon>
        <taxon>Pseudomonadota</taxon>
        <taxon>Alphaproteobacteria</taxon>
        <taxon>Hyphomicrobiales</taxon>
        <taxon>Methylobacteriaceae</taxon>
        <taxon>Microvirga</taxon>
    </lineage>
</organism>
<dbReference type="RefSeq" id="WP_224310779.1">
    <property type="nucleotide sequence ID" value="NZ_JAIRBM010000001.1"/>
</dbReference>
<feature type="transmembrane region" description="Helical" evidence="1">
    <location>
        <begin position="12"/>
        <end position="29"/>
    </location>
</feature>
<accession>A0ABS7VHT0</accession>
<sequence>MNTALGAFHFLRPWWLLLLLPAPFLWWQLRNRTDATTRWASVIDPAILRALTIGGEKPSRLSPHDLLFAAWIIGTLAVAGPTWKRELSPFADARPPVVAIIRVAPSMKAEDLPPSRLERAVQKLTDLVTTREGASTGLIAYSGSVHLVLPPTPDKDVVITMAQALSPEIMPREGDNLVEALRLASRVLRDGGKGGSLLVMTDTVAPDQVTLLRTARNDIPFEVALWAALPPARLDAAQDLHSAASSIDASLEAMTPDRTDVDAIAGELDRASTTSDVAGEGERWQEAGYWLTPLIALLSLAWFRRGWVIGA</sequence>
<dbReference type="Gene3D" id="3.40.50.410">
    <property type="entry name" value="von Willebrand factor, type A domain"/>
    <property type="match status" value="1"/>
</dbReference>